<accession>A0A923KS80</accession>
<dbReference type="AlphaFoldDB" id="A0A923KS80"/>
<feature type="compositionally biased region" description="Polar residues" evidence="5">
    <location>
        <begin position="47"/>
        <end position="60"/>
    </location>
</feature>
<comment type="caution">
    <text evidence="8">The sequence shown here is derived from an EMBL/GenBank/DDBJ whole genome shotgun (WGS) entry which is preliminary data.</text>
</comment>
<organism evidence="8 9">
    <name type="scientific">Undibacterium nitidum</name>
    <dbReference type="NCBI Taxonomy" id="2762298"/>
    <lineage>
        <taxon>Bacteria</taxon>
        <taxon>Pseudomonadati</taxon>
        <taxon>Pseudomonadota</taxon>
        <taxon>Betaproteobacteria</taxon>
        <taxon>Burkholderiales</taxon>
        <taxon>Oxalobacteraceae</taxon>
        <taxon>Undibacterium</taxon>
    </lineage>
</organism>
<feature type="domain" description="TonB C-terminal" evidence="7">
    <location>
        <begin position="66"/>
        <end position="164"/>
    </location>
</feature>
<dbReference type="SUPFAM" id="SSF74653">
    <property type="entry name" value="TolA/TonB C-terminal domain"/>
    <property type="match status" value="1"/>
</dbReference>
<dbReference type="InterPro" id="IPR037682">
    <property type="entry name" value="TonB_C"/>
</dbReference>
<dbReference type="PROSITE" id="PS51257">
    <property type="entry name" value="PROKAR_LIPOPROTEIN"/>
    <property type="match status" value="1"/>
</dbReference>
<keyword evidence="9" id="KW-1185">Reference proteome</keyword>
<evidence type="ECO:0000256" key="4">
    <source>
        <dbReference type="ARBA" id="ARBA00023136"/>
    </source>
</evidence>
<feature type="signal peptide" evidence="6">
    <location>
        <begin position="1"/>
        <end position="23"/>
    </location>
</feature>
<dbReference type="Gene3D" id="3.30.1150.10">
    <property type="match status" value="1"/>
</dbReference>
<proteinExistence type="predicted"/>
<evidence type="ECO:0000259" key="7">
    <source>
        <dbReference type="PROSITE" id="PS52015"/>
    </source>
</evidence>
<evidence type="ECO:0000313" key="8">
    <source>
        <dbReference type="EMBL" id="MBC3880037.1"/>
    </source>
</evidence>
<keyword evidence="6" id="KW-0732">Signal</keyword>
<evidence type="ECO:0000256" key="6">
    <source>
        <dbReference type="SAM" id="SignalP"/>
    </source>
</evidence>
<feature type="region of interest" description="Disordered" evidence="5">
    <location>
        <begin position="27"/>
        <end position="60"/>
    </location>
</feature>
<dbReference type="GO" id="GO:0016020">
    <property type="term" value="C:membrane"/>
    <property type="evidence" value="ECO:0007669"/>
    <property type="project" value="UniProtKB-SubCell"/>
</dbReference>
<evidence type="ECO:0000313" key="9">
    <source>
        <dbReference type="Proteomes" id="UP000627446"/>
    </source>
</evidence>
<keyword evidence="3" id="KW-1133">Transmembrane helix</keyword>
<dbReference type="InterPro" id="IPR006260">
    <property type="entry name" value="TonB/TolA_C"/>
</dbReference>
<dbReference type="NCBIfam" id="TIGR01352">
    <property type="entry name" value="tonB_Cterm"/>
    <property type="match status" value="1"/>
</dbReference>
<evidence type="ECO:0000256" key="1">
    <source>
        <dbReference type="ARBA" id="ARBA00004167"/>
    </source>
</evidence>
<sequence>MKSLRFFRHLICSFLILIIAACGTPEPTPKAKPSSEDSNLKKVQKIPDNSTSQQTTSRAKNISAYEREIAVHISQKNPDKIYVSNPQALLRSVVVLKFSIDANGKLVSRELIRSNKDKETEATAMQSLVRAQPFPIPPTSFLKQGKLEMLETWLFNTDGRFQLRTIALPQRGE</sequence>
<comment type="subcellular location">
    <subcellularLocation>
        <location evidence="1">Membrane</location>
        <topology evidence="1">Single-pass membrane protein</topology>
    </subcellularLocation>
</comment>
<evidence type="ECO:0000256" key="5">
    <source>
        <dbReference type="SAM" id="MobiDB-lite"/>
    </source>
</evidence>
<keyword evidence="4" id="KW-0472">Membrane</keyword>
<name>A0A923KS80_9BURK</name>
<dbReference type="GO" id="GO:0055085">
    <property type="term" value="P:transmembrane transport"/>
    <property type="evidence" value="ECO:0007669"/>
    <property type="project" value="InterPro"/>
</dbReference>
<evidence type="ECO:0000256" key="2">
    <source>
        <dbReference type="ARBA" id="ARBA00022692"/>
    </source>
</evidence>
<reference evidence="8" key="1">
    <citation type="submission" date="2020-08" db="EMBL/GenBank/DDBJ databases">
        <title>Novel species isolated from subtropical streams in China.</title>
        <authorList>
            <person name="Lu H."/>
        </authorList>
    </citation>
    <scope>NUCLEOTIDE SEQUENCE</scope>
    <source>
        <strain evidence="8">LX22W</strain>
    </source>
</reference>
<dbReference type="Proteomes" id="UP000627446">
    <property type="component" value="Unassembled WGS sequence"/>
</dbReference>
<keyword evidence="2" id="KW-0812">Transmembrane</keyword>
<dbReference type="Pfam" id="PF13103">
    <property type="entry name" value="TonB_2"/>
    <property type="match status" value="1"/>
</dbReference>
<evidence type="ECO:0000256" key="3">
    <source>
        <dbReference type="ARBA" id="ARBA00022989"/>
    </source>
</evidence>
<protein>
    <submittedName>
        <fullName evidence="8">TonB family protein</fullName>
    </submittedName>
</protein>
<dbReference type="EMBL" id="JACOFZ010000001">
    <property type="protein sequence ID" value="MBC3880037.1"/>
    <property type="molecule type" value="Genomic_DNA"/>
</dbReference>
<feature type="chain" id="PRO_5037572658" evidence="6">
    <location>
        <begin position="24"/>
        <end position="173"/>
    </location>
</feature>
<gene>
    <name evidence="8" type="ORF">H8K36_01490</name>
</gene>
<dbReference type="PROSITE" id="PS52015">
    <property type="entry name" value="TONB_CTD"/>
    <property type="match status" value="1"/>
</dbReference>